<dbReference type="InterPro" id="IPR023397">
    <property type="entry name" value="SAM-dep_MeTrfase_MraW_recog"/>
</dbReference>
<evidence type="ECO:0000256" key="1">
    <source>
        <dbReference type="ARBA" id="ARBA00010396"/>
    </source>
</evidence>
<evidence type="ECO:0000256" key="2">
    <source>
        <dbReference type="ARBA" id="ARBA00022603"/>
    </source>
</evidence>
<keyword evidence="3" id="KW-0808">Transferase</keyword>
<keyword evidence="4" id="KW-0949">S-adenosyl-L-methionine</keyword>
<dbReference type="GO" id="GO:0005737">
    <property type="term" value="C:cytoplasm"/>
    <property type="evidence" value="ECO:0007669"/>
    <property type="project" value="TreeGrafter"/>
</dbReference>
<dbReference type="PANTHER" id="PTHR11265">
    <property type="entry name" value="S-ADENOSYL-METHYLTRANSFERASE MRAW"/>
    <property type="match status" value="1"/>
</dbReference>
<keyword evidence="2" id="KW-0489">Methyltransferase</keyword>
<dbReference type="GO" id="GO:0071424">
    <property type="term" value="F:rRNA (cytosine-N4-)-methyltransferase activity"/>
    <property type="evidence" value="ECO:0007669"/>
    <property type="project" value="TreeGrafter"/>
</dbReference>
<dbReference type="SUPFAM" id="SSF81799">
    <property type="entry name" value="Putative methyltransferase TM0872, insert domain"/>
    <property type="match status" value="1"/>
</dbReference>
<dbReference type="InterPro" id="IPR002903">
    <property type="entry name" value="RsmH"/>
</dbReference>
<dbReference type="PANTHER" id="PTHR11265:SF0">
    <property type="entry name" value="12S RRNA N4-METHYLCYTIDINE METHYLTRANSFERASE"/>
    <property type="match status" value="1"/>
</dbReference>
<name>A0A381R4L7_9ZZZZ</name>
<protein>
    <recommendedName>
        <fullName evidence="6">16S rRNA (Cytosine(1402)-N(4))-methyltransferase</fullName>
    </recommendedName>
</protein>
<organism evidence="5">
    <name type="scientific">marine metagenome</name>
    <dbReference type="NCBI Taxonomy" id="408172"/>
    <lineage>
        <taxon>unclassified sequences</taxon>
        <taxon>metagenomes</taxon>
        <taxon>ecological metagenomes</taxon>
    </lineage>
</organism>
<proteinExistence type="inferred from homology"/>
<dbReference type="Gene3D" id="3.40.50.150">
    <property type="entry name" value="Vaccinia Virus protein VP39"/>
    <property type="match status" value="1"/>
</dbReference>
<dbReference type="AlphaFoldDB" id="A0A381R4L7"/>
<dbReference type="PIRSF" id="PIRSF004486">
    <property type="entry name" value="MraW"/>
    <property type="match status" value="1"/>
</dbReference>
<dbReference type="Pfam" id="PF01795">
    <property type="entry name" value="Methyltransf_5"/>
    <property type="match status" value="1"/>
</dbReference>
<sequence length="319" mass="35424">VAEASVSEWTESPTDFHDPVLVREVMEFLTPSGKGVYLDGTVGGGGHSAILLEDCADCRIIAVDRDSDALEAARARLAAFGARVRFIQARFDEALRSADLSEPLAGVLLDLGVNSHQLDSDQRGFAFRVGVDLDMRMDGARVGERSAAEILNAESEEELARIFREYGEEPRSRRLARVVVERRAATPLRTSDDLVAVLYKTLGRAPKAKEKARIFQALRIVVNQELVSLERGLTEFRDVMAPDARMVVISYHSLEDRLVKNAFRDWSRSCICPPGMPVCTCRGAPLGKVLTRKAVRPSDVEVHRNPRSRSARLRAWRKA</sequence>
<evidence type="ECO:0000256" key="4">
    <source>
        <dbReference type="ARBA" id="ARBA00022691"/>
    </source>
</evidence>
<dbReference type="EMBL" id="UINC01001694">
    <property type="protein sequence ID" value="SUZ86695.1"/>
    <property type="molecule type" value="Genomic_DNA"/>
</dbReference>
<reference evidence="5" key="1">
    <citation type="submission" date="2018-05" db="EMBL/GenBank/DDBJ databases">
        <authorList>
            <person name="Lanie J.A."/>
            <person name="Ng W.-L."/>
            <person name="Kazmierczak K.M."/>
            <person name="Andrzejewski T.M."/>
            <person name="Davidsen T.M."/>
            <person name="Wayne K.J."/>
            <person name="Tettelin H."/>
            <person name="Glass J.I."/>
            <person name="Rusch D."/>
            <person name="Podicherti R."/>
            <person name="Tsui H.-C.T."/>
            <person name="Winkler M.E."/>
        </authorList>
    </citation>
    <scope>NUCLEOTIDE SEQUENCE</scope>
</reference>
<comment type="similarity">
    <text evidence="1">Belongs to the methyltransferase superfamily. RsmH family.</text>
</comment>
<feature type="non-terminal residue" evidence="5">
    <location>
        <position position="1"/>
    </location>
</feature>
<accession>A0A381R4L7</accession>
<dbReference type="InterPro" id="IPR029063">
    <property type="entry name" value="SAM-dependent_MTases_sf"/>
</dbReference>
<gene>
    <name evidence="5" type="ORF">METZ01_LOCUS39549</name>
</gene>
<evidence type="ECO:0008006" key="6">
    <source>
        <dbReference type="Google" id="ProtNLM"/>
    </source>
</evidence>
<dbReference type="Gene3D" id="1.10.150.170">
    <property type="entry name" value="Putative methyltransferase TM0872, insert domain"/>
    <property type="match status" value="1"/>
</dbReference>
<dbReference type="GO" id="GO:0070475">
    <property type="term" value="P:rRNA base methylation"/>
    <property type="evidence" value="ECO:0007669"/>
    <property type="project" value="TreeGrafter"/>
</dbReference>
<dbReference type="NCBIfam" id="TIGR00006">
    <property type="entry name" value="16S rRNA (cytosine(1402)-N(4))-methyltransferase RsmH"/>
    <property type="match status" value="1"/>
</dbReference>
<dbReference type="HAMAP" id="MF_01007">
    <property type="entry name" value="16SrRNA_methyltr_H"/>
    <property type="match status" value="1"/>
</dbReference>
<evidence type="ECO:0000313" key="5">
    <source>
        <dbReference type="EMBL" id="SUZ86695.1"/>
    </source>
</evidence>
<evidence type="ECO:0000256" key="3">
    <source>
        <dbReference type="ARBA" id="ARBA00022679"/>
    </source>
</evidence>
<dbReference type="SUPFAM" id="SSF53335">
    <property type="entry name" value="S-adenosyl-L-methionine-dependent methyltransferases"/>
    <property type="match status" value="1"/>
</dbReference>